<feature type="region of interest" description="Disordered" evidence="1">
    <location>
        <begin position="72"/>
        <end position="95"/>
    </location>
</feature>
<dbReference type="SMART" id="SM00530">
    <property type="entry name" value="HTH_XRE"/>
    <property type="match status" value="1"/>
</dbReference>
<name>A0A4R2RMF2_9FIRM</name>
<dbReference type="SUPFAM" id="SSF47413">
    <property type="entry name" value="lambda repressor-like DNA-binding domains"/>
    <property type="match status" value="1"/>
</dbReference>
<organism evidence="3 4">
    <name type="scientific">Heliophilum fasciatum</name>
    <dbReference type="NCBI Taxonomy" id="35700"/>
    <lineage>
        <taxon>Bacteria</taxon>
        <taxon>Bacillati</taxon>
        <taxon>Bacillota</taxon>
        <taxon>Clostridia</taxon>
        <taxon>Eubacteriales</taxon>
        <taxon>Heliobacteriaceae</taxon>
        <taxon>Heliophilum</taxon>
    </lineage>
</organism>
<dbReference type="Pfam" id="PF01381">
    <property type="entry name" value="HTH_3"/>
    <property type="match status" value="1"/>
</dbReference>
<dbReference type="CDD" id="cd00093">
    <property type="entry name" value="HTH_XRE"/>
    <property type="match status" value="1"/>
</dbReference>
<evidence type="ECO:0000313" key="3">
    <source>
        <dbReference type="EMBL" id="TCP65160.1"/>
    </source>
</evidence>
<dbReference type="GO" id="GO:0003677">
    <property type="term" value="F:DNA binding"/>
    <property type="evidence" value="ECO:0007669"/>
    <property type="project" value="InterPro"/>
</dbReference>
<dbReference type="RefSeq" id="WP_165876319.1">
    <property type="nucleotide sequence ID" value="NZ_JAOQNU010000006.1"/>
</dbReference>
<sequence>MNNHSELIHWLLQDTGLTQVEMAKRLGVSTSLISRIAKSERKLTVSLLQKIALEFDLSLEMLYTRAGFFDTQEPRSKETQPISPIPHRQTTVMPLHPPERSINSFAAFTNSPTVKPEGVLSREQLSSSNNPLHRLEENLLQLLSQLQHLEEKLRLLKNPRYALDYCLEGRLTPAQREKIIQIVELELRYTEQQQA</sequence>
<evidence type="ECO:0000256" key="1">
    <source>
        <dbReference type="SAM" id="MobiDB-lite"/>
    </source>
</evidence>
<dbReference type="EMBL" id="SLXT01000006">
    <property type="protein sequence ID" value="TCP65160.1"/>
    <property type="molecule type" value="Genomic_DNA"/>
</dbReference>
<dbReference type="InterPro" id="IPR001387">
    <property type="entry name" value="Cro/C1-type_HTH"/>
</dbReference>
<dbReference type="Gene3D" id="1.10.260.40">
    <property type="entry name" value="lambda repressor-like DNA-binding domains"/>
    <property type="match status" value="1"/>
</dbReference>
<dbReference type="InterPro" id="IPR010982">
    <property type="entry name" value="Lambda_DNA-bd_dom_sf"/>
</dbReference>
<gene>
    <name evidence="3" type="ORF">EDD73_10643</name>
</gene>
<comment type="caution">
    <text evidence="3">The sequence shown here is derived from an EMBL/GenBank/DDBJ whole genome shotgun (WGS) entry which is preliminary data.</text>
</comment>
<keyword evidence="4" id="KW-1185">Reference proteome</keyword>
<reference evidence="3 4" key="1">
    <citation type="submission" date="2019-03" db="EMBL/GenBank/DDBJ databases">
        <title>Genomic Encyclopedia of Type Strains, Phase IV (KMG-IV): sequencing the most valuable type-strain genomes for metagenomic binning, comparative biology and taxonomic classification.</title>
        <authorList>
            <person name="Goeker M."/>
        </authorList>
    </citation>
    <scope>NUCLEOTIDE SEQUENCE [LARGE SCALE GENOMIC DNA]</scope>
    <source>
        <strain evidence="3 4">DSM 11170</strain>
    </source>
</reference>
<evidence type="ECO:0000259" key="2">
    <source>
        <dbReference type="PROSITE" id="PS50943"/>
    </source>
</evidence>
<dbReference type="AlphaFoldDB" id="A0A4R2RMF2"/>
<accession>A0A4R2RMF2</accession>
<dbReference type="Proteomes" id="UP000294813">
    <property type="component" value="Unassembled WGS sequence"/>
</dbReference>
<evidence type="ECO:0000313" key="4">
    <source>
        <dbReference type="Proteomes" id="UP000294813"/>
    </source>
</evidence>
<dbReference type="PROSITE" id="PS50943">
    <property type="entry name" value="HTH_CROC1"/>
    <property type="match status" value="1"/>
</dbReference>
<protein>
    <submittedName>
        <fullName evidence="3">Helix-turn-helix protein</fullName>
    </submittedName>
</protein>
<proteinExistence type="predicted"/>
<feature type="domain" description="HTH cro/C1-type" evidence="2">
    <location>
        <begin position="16"/>
        <end position="62"/>
    </location>
</feature>